<comment type="caution">
    <text evidence="3">The sequence shown here is derived from an EMBL/GenBank/DDBJ whole genome shotgun (WGS) entry which is preliminary data.</text>
</comment>
<dbReference type="Proteomes" id="UP001500755">
    <property type="component" value="Unassembled WGS sequence"/>
</dbReference>
<evidence type="ECO:0000256" key="2">
    <source>
        <dbReference type="SAM" id="Phobius"/>
    </source>
</evidence>
<dbReference type="EMBL" id="BAAANO010000029">
    <property type="protein sequence ID" value="GAA2013255.1"/>
    <property type="molecule type" value="Genomic_DNA"/>
</dbReference>
<sequence>MGSVVAVITFIAFAGLFFLFDRYIREHLQERRDASATVGSTAEAPRTPASSGSTGARADREVRTDRAVRPIRSNPAAPARKAECLTGKSWHYETEASEELLRSVLHRFVVGPDEDFEGLTVIEENDRLIRYGMASHGVGPVRRAWLRLLGRSTPFDWEAVVLLPVNGNHRVVFGFTQWHEIDGTEVNLYGMQKIKYRVDATVRSCDPRVHVGTKGVTPIVWM</sequence>
<evidence type="ECO:0008006" key="5">
    <source>
        <dbReference type="Google" id="ProtNLM"/>
    </source>
</evidence>
<name>A0ABN2TLQ6_9MICO</name>
<keyword evidence="4" id="KW-1185">Reference proteome</keyword>
<proteinExistence type="predicted"/>
<evidence type="ECO:0000313" key="3">
    <source>
        <dbReference type="EMBL" id="GAA2013255.1"/>
    </source>
</evidence>
<evidence type="ECO:0000256" key="1">
    <source>
        <dbReference type="SAM" id="MobiDB-lite"/>
    </source>
</evidence>
<reference evidence="3 4" key="1">
    <citation type="journal article" date="2019" name="Int. J. Syst. Evol. Microbiol.">
        <title>The Global Catalogue of Microorganisms (GCM) 10K type strain sequencing project: providing services to taxonomists for standard genome sequencing and annotation.</title>
        <authorList>
            <consortium name="The Broad Institute Genomics Platform"/>
            <consortium name="The Broad Institute Genome Sequencing Center for Infectious Disease"/>
            <person name="Wu L."/>
            <person name="Ma J."/>
        </authorList>
    </citation>
    <scope>NUCLEOTIDE SEQUENCE [LARGE SCALE GENOMIC DNA]</scope>
    <source>
        <strain evidence="3 4">JCM 14546</strain>
    </source>
</reference>
<feature type="region of interest" description="Disordered" evidence="1">
    <location>
        <begin position="34"/>
        <end position="65"/>
    </location>
</feature>
<feature type="transmembrane region" description="Helical" evidence="2">
    <location>
        <begin position="6"/>
        <end position="24"/>
    </location>
</feature>
<dbReference type="RefSeq" id="WP_344310371.1">
    <property type="nucleotide sequence ID" value="NZ_BAAANO010000029.1"/>
</dbReference>
<organism evidence="3 4">
    <name type="scientific">Brevibacterium samyangense</name>
    <dbReference type="NCBI Taxonomy" id="366888"/>
    <lineage>
        <taxon>Bacteria</taxon>
        <taxon>Bacillati</taxon>
        <taxon>Actinomycetota</taxon>
        <taxon>Actinomycetes</taxon>
        <taxon>Micrococcales</taxon>
        <taxon>Brevibacteriaceae</taxon>
        <taxon>Brevibacterium</taxon>
    </lineage>
</organism>
<keyword evidence="2" id="KW-0812">Transmembrane</keyword>
<keyword evidence="2" id="KW-1133">Transmembrane helix</keyword>
<keyword evidence="2" id="KW-0472">Membrane</keyword>
<evidence type="ECO:0000313" key="4">
    <source>
        <dbReference type="Proteomes" id="UP001500755"/>
    </source>
</evidence>
<accession>A0ABN2TLQ6</accession>
<gene>
    <name evidence="3" type="ORF">GCM10009755_26130</name>
</gene>
<protein>
    <recommendedName>
        <fullName evidence="5">SnoaL-like domain-containing protein</fullName>
    </recommendedName>
</protein>